<name>A0A512RFW8_9BACT</name>
<gene>
    <name evidence="1" type="ORF">CCY01nite_07980</name>
</gene>
<dbReference type="Proteomes" id="UP000321436">
    <property type="component" value="Unassembled WGS sequence"/>
</dbReference>
<sequence>MRVICDPGNFTDVTRCMPPSIDEVRIYFSQKGLSAAEAECFFFFYEKKGWKNKNGASFKKWKHIAYHWIADVFKYEPWRFNKDIH</sequence>
<protein>
    <submittedName>
        <fullName evidence="1">Uncharacterized protein</fullName>
    </submittedName>
</protein>
<dbReference type="EMBL" id="BKAU01000001">
    <property type="protein sequence ID" value="GEP94538.1"/>
    <property type="molecule type" value="Genomic_DNA"/>
</dbReference>
<proteinExistence type="predicted"/>
<evidence type="ECO:0000313" key="1">
    <source>
        <dbReference type="EMBL" id="GEP94538.1"/>
    </source>
</evidence>
<accession>A0A512RFW8</accession>
<organism evidence="1 2">
    <name type="scientific">Chitinophaga cymbidii</name>
    <dbReference type="NCBI Taxonomy" id="1096750"/>
    <lineage>
        <taxon>Bacteria</taxon>
        <taxon>Pseudomonadati</taxon>
        <taxon>Bacteroidota</taxon>
        <taxon>Chitinophagia</taxon>
        <taxon>Chitinophagales</taxon>
        <taxon>Chitinophagaceae</taxon>
        <taxon>Chitinophaga</taxon>
    </lineage>
</organism>
<keyword evidence="2" id="KW-1185">Reference proteome</keyword>
<dbReference type="AlphaFoldDB" id="A0A512RFW8"/>
<evidence type="ECO:0000313" key="2">
    <source>
        <dbReference type="Proteomes" id="UP000321436"/>
    </source>
</evidence>
<reference evidence="1 2" key="1">
    <citation type="submission" date="2019-07" db="EMBL/GenBank/DDBJ databases">
        <title>Whole genome shotgun sequence of Chitinophaga cymbidii NBRC 109752.</title>
        <authorList>
            <person name="Hosoyama A."/>
            <person name="Uohara A."/>
            <person name="Ohji S."/>
            <person name="Ichikawa N."/>
        </authorList>
    </citation>
    <scope>NUCLEOTIDE SEQUENCE [LARGE SCALE GENOMIC DNA]</scope>
    <source>
        <strain evidence="1 2">NBRC 109752</strain>
    </source>
</reference>
<comment type="caution">
    <text evidence="1">The sequence shown here is derived from an EMBL/GenBank/DDBJ whole genome shotgun (WGS) entry which is preliminary data.</text>
</comment>